<comment type="caution">
    <text evidence="3">The sequence shown here is derived from an EMBL/GenBank/DDBJ whole genome shotgun (WGS) entry which is preliminary data.</text>
</comment>
<evidence type="ECO:0000313" key="4">
    <source>
        <dbReference type="EMBL" id="MDB2001444.1"/>
    </source>
</evidence>
<organism evidence="3 5">
    <name type="scientific">Clostridium symbiosum</name>
    <name type="common">Bacteroides symbiosus</name>
    <dbReference type="NCBI Taxonomy" id="1512"/>
    <lineage>
        <taxon>Bacteria</taxon>
        <taxon>Bacillati</taxon>
        <taxon>Bacillota</taxon>
        <taxon>Clostridia</taxon>
        <taxon>Lachnospirales</taxon>
        <taxon>Lachnospiraceae</taxon>
        <taxon>Otoolea</taxon>
    </lineage>
</organism>
<dbReference type="PROSITE" id="PS51257">
    <property type="entry name" value="PROKAR_LIPOPROTEIN"/>
    <property type="match status" value="1"/>
</dbReference>
<keyword evidence="2" id="KW-0732">Signal</keyword>
<dbReference type="AlphaFoldDB" id="A0AAW5F527"/>
<dbReference type="Proteomes" id="UP001203136">
    <property type="component" value="Unassembled WGS sequence"/>
</dbReference>
<feature type="region of interest" description="Disordered" evidence="1">
    <location>
        <begin position="19"/>
        <end position="71"/>
    </location>
</feature>
<accession>A0AAW5F527</accession>
<dbReference type="EMBL" id="JAINVB010000001">
    <property type="protein sequence ID" value="MCK0086634.1"/>
    <property type="molecule type" value="Genomic_DNA"/>
</dbReference>
<evidence type="ECO:0000256" key="2">
    <source>
        <dbReference type="SAM" id="SignalP"/>
    </source>
</evidence>
<feature type="compositionally biased region" description="Acidic residues" evidence="1">
    <location>
        <begin position="44"/>
        <end position="53"/>
    </location>
</feature>
<reference evidence="3" key="1">
    <citation type="journal article" date="2022" name="Cell Host Microbe">
        <title>Colonization of the live biotherapeutic product VE303 and modulation of the microbiota and metabolites in healthy volunteers.</title>
        <authorList>
            <person name="Dsouza M."/>
            <person name="Menon R."/>
            <person name="Crossette E."/>
            <person name="Bhattarai S.K."/>
            <person name="Schneider J."/>
            <person name="Kim Y.G."/>
            <person name="Reddy S."/>
            <person name="Caballero S."/>
            <person name="Felix C."/>
            <person name="Cornacchione L."/>
            <person name="Hendrickson J."/>
            <person name="Watson A.R."/>
            <person name="Minot S.S."/>
            <person name="Greenfield N."/>
            <person name="Schopf L."/>
            <person name="Szabady R."/>
            <person name="Patarroyo J."/>
            <person name="Smith W."/>
            <person name="Harrison P."/>
            <person name="Kuijper E.J."/>
            <person name="Kelly C.P."/>
            <person name="Olle B."/>
            <person name="Bobilev D."/>
            <person name="Silber J.L."/>
            <person name="Bucci V."/>
            <person name="Roberts B."/>
            <person name="Faith J."/>
            <person name="Norman J.M."/>
        </authorList>
    </citation>
    <scope>NUCLEOTIDE SEQUENCE</scope>
    <source>
        <strain evidence="3">VE303-04</strain>
    </source>
</reference>
<reference evidence="4" key="2">
    <citation type="submission" date="2023-01" db="EMBL/GenBank/DDBJ databases">
        <title>Human gut microbiome strain richness.</title>
        <authorList>
            <person name="Chen-Liaw A."/>
        </authorList>
    </citation>
    <scope>NUCLEOTIDE SEQUENCE</scope>
    <source>
        <strain evidence="4">B1_m1001713B170214d0_201011</strain>
    </source>
</reference>
<protein>
    <submittedName>
        <fullName evidence="3">DUF4358 domain-containing protein</fullName>
    </submittedName>
</protein>
<feature type="chain" id="PRO_5044477454" evidence="2">
    <location>
        <begin position="25"/>
        <end position="224"/>
    </location>
</feature>
<evidence type="ECO:0000313" key="3">
    <source>
        <dbReference type="EMBL" id="MCK0086634.1"/>
    </source>
</evidence>
<dbReference type="Proteomes" id="UP001300871">
    <property type="component" value="Unassembled WGS sequence"/>
</dbReference>
<dbReference type="RefSeq" id="WP_003498939.1">
    <property type="nucleotide sequence ID" value="NZ_CABHNX010000146.1"/>
</dbReference>
<evidence type="ECO:0000256" key="1">
    <source>
        <dbReference type="SAM" id="MobiDB-lite"/>
    </source>
</evidence>
<sequence>MKKRTLIFAAAALAAGLTACAPKAGETQPPATIEETQEMTQEPATEDSDEPETQEPGGTENGETSDGGAGETAQISDELLGKVYTAVKEAYGEKYVPGMMFDEAMLEGTFGISKDQYDSYVAEGPMISVHVETFVGIKAKEGKAGDVAKELEAYRKKQIEEAVQYPMNMTKLEASQVITHGDYVFFVMLGGADMEAEEQGADAALKSAKENNQIAVDVIAGFFK</sequence>
<dbReference type="EMBL" id="JAQLGM010000039">
    <property type="protein sequence ID" value="MDB2001444.1"/>
    <property type="molecule type" value="Genomic_DNA"/>
</dbReference>
<proteinExistence type="predicted"/>
<dbReference type="InterPro" id="IPR025648">
    <property type="entry name" value="DUF4358"/>
</dbReference>
<gene>
    <name evidence="3" type="ORF">K5I21_12260</name>
    <name evidence="4" type="ORF">PM006_14655</name>
</gene>
<name>A0AAW5F527_CLOSY</name>
<feature type="signal peptide" evidence="2">
    <location>
        <begin position="1"/>
        <end position="24"/>
    </location>
</feature>
<evidence type="ECO:0000313" key="5">
    <source>
        <dbReference type="Proteomes" id="UP001203136"/>
    </source>
</evidence>
<dbReference type="Pfam" id="PF14270">
    <property type="entry name" value="DUF4358"/>
    <property type="match status" value="1"/>
</dbReference>